<comment type="caution">
    <text evidence="1">The sequence shown here is derived from an EMBL/GenBank/DDBJ whole genome shotgun (WGS) entry which is preliminary data.</text>
</comment>
<organism evidence="1 2">
    <name type="scientific">Brachionus plicatilis</name>
    <name type="common">Marine rotifer</name>
    <name type="synonym">Brachionus muelleri</name>
    <dbReference type="NCBI Taxonomy" id="10195"/>
    <lineage>
        <taxon>Eukaryota</taxon>
        <taxon>Metazoa</taxon>
        <taxon>Spiralia</taxon>
        <taxon>Gnathifera</taxon>
        <taxon>Rotifera</taxon>
        <taxon>Eurotatoria</taxon>
        <taxon>Monogononta</taxon>
        <taxon>Pseudotrocha</taxon>
        <taxon>Ploima</taxon>
        <taxon>Brachionidae</taxon>
        <taxon>Brachionus</taxon>
    </lineage>
</organism>
<name>A0A3M7QIA4_BRAPC</name>
<protein>
    <submittedName>
        <fullName evidence="1">Uncharacterized protein</fullName>
    </submittedName>
</protein>
<keyword evidence="2" id="KW-1185">Reference proteome</keyword>
<dbReference type="EMBL" id="REGN01006098">
    <property type="protein sequence ID" value="RNA10874.1"/>
    <property type="molecule type" value="Genomic_DNA"/>
</dbReference>
<evidence type="ECO:0000313" key="2">
    <source>
        <dbReference type="Proteomes" id="UP000276133"/>
    </source>
</evidence>
<reference evidence="1 2" key="1">
    <citation type="journal article" date="2018" name="Sci. Rep.">
        <title>Genomic signatures of local adaptation to the degree of environmental predictability in rotifers.</title>
        <authorList>
            <person name="Franch-Gras L."/>
            <person name="Hahn C."/>
            <person name="Garcia-Roger E.M."/>
            <person name="Carmona M.J."/>
            <person name="Serra M."/>
            <person name="Gomez A."/>
        </authorList>
    </citation>
    <scope>NUCLEOTIDE SEQUENCE [LARGE SCALE GENOMIC DNA]</scope>
    <source>
        <strain evidence="1">HYR1</strain>
    </source>
</reference>
<sequence length="84" mass="10165">MSFKCFLIKELLLENKYKKNNNNNNNTNSGFKPVPTNLEFTRFWIFQCSNFTDTSTSNKRKFGHQRDFYYFKNFDSKKLTQIEI</sequence>
<proteinExistence type="predicted"/>
<dbReference type="AlphaFoldDB" id="A0A3M7QIA4"/>
<evidence type="ECO:0000313" key="1">
    <source>
        <dbReference type="EMBL" id="RNA10874.1"/>
    </source>
</evidence>
<dbReference type="Proteomes" id="UP000276133">
    <property type="component" value="Unassembled WGS sequence"/>
</dbReference>
<accession>A0A3M7QIA4</accession>
<gene>
    <name evidence="1" type="ORF">BpHYR1_043873</name>
</gene>